<accession>A0A9W6QGU9</accession>
<gene>
    <name evidence="3" type="ORF">Aglo03_03360</name>
</gene>
<evidence type="ECO:0000256" key="1">
    <source>
        <dbReference type="SAM" id="SignalP"/>
    </source>
</evidence>
<dbReference type="Gene3D" id="2.80.10.50">
    <property type="match status" value="1"/>
</dbReference>
<dbReference type="Pfam" id="PF00652">
    <property type="entry name" value="Ricin_B_lectin"/>
    <property type="match status" value="1"/>
</dbReference>
<dbReference type="RefSeq" id="WP_285606853.1">
    <property type="nucleotide sequence ID" value="NZ_BSSD01000001.1"/>
</dbReference>
<comment type="caution">
    <text evidence="3">The sequence shown here is derived from an EMBL/GenBank/DDBJ whole genome shotgun (WGS) entry which is preliminary data.</text>
</comment>
<dbReference type="InterPro" id="IPR000772">
    <property type="entry name" value="Ricin_B_lectin"/>
</dbReference>
<dbReference type="PROSITE" id="PS50231">
    <property type="entry name" value="RICIN_B_LECTIN"/>
    <property type="match status" value="1"/>
</dbReference>
<evidence type="ECO:0000313" key="3">
    <source>
        <dbReference type="EMBL" id="GLW89520.1"/>
    </source>
</evidence>
<dbReference type="Proteomes" id="UP001165042">
    <property type="component" value="Unassembled WGS sequence"/>
</dbReference>
<proteinExistence type="predicted"/>
<dbReference type="SUPFAM" id="SSF50370">
    <property type="entry name" value="Ricin B-like lectins"/>
    <property type="match status" value="1"/>
</dbReference>
<dbReference type="AlphaFoldDB" id="A0A9W6QGU9"/>
<dbReference type="InterPro" id="IPR035992">
    <property type="entry name" value="Ricin_B-like_lectins"/>
</dbReference>
<organism evidence="3 4">
    <name type="scientific">Actinokineospora globicatena</name>
    <dbReference type="NCBI Taxonomy" id="103729"/>
    <lineage>
        <taxon>Bacteria</taxon>
        <taxon>Bacillati</taxon>
        <taxon>Actinomycetota</taxon>
        <taxon>Actinomycetes</taxon>
        <taxon>Pseudonocardiales</taxon>
        <taxon>Pseudonocardiaceae</taxon>
        <taxon>Actinokineospora</taxon>
    </lineage>
</organism>
<evidence type="ECO:0000259" key="2">
    <source>
        <dbReference type="Pfam" id="PF00652"/>
    </source>
</evidence>
<evidence type="ECO:0000313" key="4">
    <source>
        <dbReference type="Proteomes" id="UP001165042"/>
    </source>
</evidence>
<dbReference type="EMBL" id="BSSD01000001">
    <property type="protein sequence ID" value="GLW89520.1"/>
    <property type="molecule type" value="Genomic_DNA"/>
</dbReference>
<keyword evidence="4" id="KW-1185">Reference proteome</keyword>
<keyword evidence="1" id="KW-0732">Signal</keyword>
<protein>
    <recommendedName>
        <fullName evidence="2">Ricin B lectin domain-containing protein</fullName>
    </recommendedName>
</protein>
<sequence length="174" mass="19120">MRHRIAALLALVLATTATPAHADATLYRYGPYITRWTPQVGAALCLTFAVDQTEGLAVTEVCADDKTRQEWLFTQDNDGRGFVVQNVRTEQCLRTRADTERVVQARCDRAARDQYWTVATRDAGKTTSLCAADGRCLTALDVVTPQGYRQVALRATTPALQSRQAWTLAATSLG</sequence>
<feature type="domain" description="Ricin B lectin" evidence="2">
    <location>
        <begin position="42"/>
        <end position="166"/>
    </location>
</feature>
<feature type="chain" id="PRO_5040830174" description="Ricin B lectin domain-containing protein" evidence="1">
    <location>
        <begin position="23"/>
        <end position="174"/>
    </location>
</feature>
<feature type="signal peptide" evidence="1">
    <location>
        <begin position="1"/>
        <end position="22"/>
    </location>
</feature>
<name>A0A9W6QGU9_9PSEU</name>
<reference evidence="3" key="1">
    <citation type="submission" date="2023-02" db="EMBL/GenBank/DDBJ databases">
        <title>Actinokineospora globicatena NBRC 15670.</title>
        <authorList>
            <person name="Ichikawa N."/>
            <person name="Sato H."/>
            <person name="Tonouchi N."/>
        </authorList>
    </citation>
    <scope>NUCLEOTIDE SEQUENCE</scope>
    <source>
        <strain evidence="3">NBRC 15670</strain>
    </source>
</reference>